<keyword evidence="2" id="KW-1185">Reference proteome</keyword>
<evidence type="ECO:0008006" key="3">
    <source>
        <dbReference type="Google" id="ProtNLM"/>
    </source>
</evidence>
<organism evidence="1 2">
    <name type="scientific">Herbiconiux flava</name>
    <dbReference type="NCBI Taxonomy" id="881268"/>
    <lineage>
        <taxon>Bacteria</taxon>
        <taxon>Bacillati</taxon>
        <taxon>Actinomycetota</taxon>
        <taxon>Actinomycetes</taxon>
        <taxon>Micrococcales</taxon>
        <taxon>Microbacteriaceae</taxon>
        <taxon>Herbiconiux</taxon>
    </lineage>
</organism>
<name>A0A852SRU1_9MICO</name>
<reference evidence="1 2" key="1">
    <citation type="submission" date="2020-07" db="EMBL/GenBank/DDBJ databases">
        <title>Sequencing the genomes of 1000 actinobacteria strains.</title>
        <authorList>
            <person name="Klenk H.-P."/>
        </authorList>
    </citation>
    <scope>NUCLEOTIDE SEQUENCE [LARGE SCALE GENOMIC DNA]</scope>
    <source>
        <strain evidence="1 2">DSM 26474</strain>
    </source>
</reference>
<evidence type="ECO:0000313" key="1">
    <source>
        <dbReference type="EMBL" id="NYD71493.1"/>
    </source>
</evidence>
<dbReference type="EMBL" id="JACCBM010000001">
    <property type="protein sequence ID" value="NYD71493.1"/>
    <property type="molecule type" value="Genomic_DNA"/>
</dbReference>
<protein>
    <recommendedName>
        <fullName evidence="3">AbiEi antitoxin C-terminal domain-containing protein</fullName>
    </recommendedName>
</protein>
<gene>
    <name evidence="1" type="ORF">BJ984_002651</name>
</gene>
<dbReference type="RefSeq" id="WP_179548434.1">
    <property type="nucleotide sequence ID" value="NZ_BSEW01000002.1"/>
</dbReference>
<dbReference type="Proteomes" id="UP000549913">
    <property type="component" value="Unassembled WGS sequence"/>
</dbReference>
<comment type="caution">
    <text evidence="1">The sequence shown here is derived from an EMBL/GenBank/DDBJ whole genome shotgun (WGS) entry which is preliminary data.</text>
</comment>
<accession>A0A852SRU1</accession>
<evidence type="ECO:0000313" key="2">
    <source>
        <dbReference type="Proteomes" id="UP000549913"/>
    </source>
</evidence>
<dbReference type="AlphaFoldDB" id="A0A852SRU1"/>
<proteinExistence type="predicted"/>
<sequence>MPPSLPFLLGTAELPLAELHAARLDGELVGVGDRFSPTDIARTVDLRGARELRALALVPRLPAGLVVERRTAAWLHGAWAAPPAPLELCLRSDHRVRVGPNVAWTVRQAVLRPDELLLVRGVLSTTPLRTALDLLRLQPDGRFDRRHRSAVVTLLLMQPRGRERAEAVLHRSPHLPHKQRALDRLGALEL</sequence>